<evidence type="ECO:0000313" key="2">
    <source>
        <dbReference type="Proteomes" id="UP000749646"/>
    </source>
</evidence>
<comment type="caution">
    <text evidence="1">The sequence shown here is derived from an EMBL/GenBank/DDBJ whole genome shotgun (WGS) entry which is preliminary data.</text>
</comment>
<protein>
    <submittedName>
        <fullName evidence="1">Uncharacterized protein</fullName>
    </submittedName>
</protein>
<sequence>MQGMYRALQTTMDQIEAELEDMVAPSGSGKTATIVDLASRHFVIYCVYCVPSPMIPPGFKDPKFITLAKDVENIYVAVIDKELGSWRERVEIEFLARLLFLQFSSSTTRISKGASTIGKLVHKLQEYDNRTISAILGQVQTDIRGLLPRRLGVVIALDAAQVASNRISSDKLISPSGLIMKKNILFDNKGQIQPEFRRGFLNNMQATLVILGTALSLQDAEHFYSAIAKQTHFSRITDLPKFLRKTVLSDLLDMKDCAIPDAS</sequence>
<dbReference type="EMBL" id="JAAAHW010009775">
    <property type="protein sequence ID" value="KAF9936415.1"/>
    <property type="molecule type" value="Genomic_DNA"/>
</dbReference>
<dbReference type="OrthoDB" id="2423606at2759"/>
<keyword evidence="2" id="KW-1185">Reference proteome</keyword>
<proteinExistence type="predicted"/>
<name>A0A9P6LSU3_9FUNG</name>
<reference evidence="1" key="1">
    <citation type="journal article" date="2020" name="Fungal Divers.">
        <title>Resolving the Mortierellaceae phylogeny through synthesis of multi-gene phylogenetics and phylogenomics.</title>
        <authorList>
            <person name="Vandepol N."/>
            <person name="Liber J."/>
            <person name="Desiro A."/>
            <person name="Na H."/>
            <person name="Kennedy M."/>
            <person name="Barry K."/>
            <person name="Grigoriev I.V."/>
            <person name="Miller A.N."/>
            <person name="O'Donnell K."/>
            <person name="Stajich J.E."/>
            <person name="Bonito G."/>
        </authorList>
    </citation>
    <scope>NUCLEOTIDE SEQUENCE</scope>
    <source>
        <strain evidence="1">MES-2147</strain>
    </source>
</reference>
<gene>
    <name evidence="1" type="ORF">BGZ65_002413</name>
</gene>
<dbReference type="AlphaFoldDB" id="A0A9P6LSU3"/>
<dbReference type="Proteomes" id="UP000749646">
    <property type="component" value="Unassembled WGS sequence"/>
</dbReference>
<evidence type="ECO:0000313" key="1">
    <source>
        <dbReference type="EMBL" id="KAF9936415.1"/>
    </source>
</evidence>
<accession>A0A9P6LSU3</accession>
<organism evidence="1 2">
    <name type="scientific">Modicella reniformis</name>
    <dbReference type="NCBI Taxonomy" id="1440133"/>
    <lineage>
        <taxon>Eukaryota</taxon>
        <taxon>Fungi</taxon>
        <taxon>Fungi incertae sedis</taxon>
        <taxon>Mucoromycota</taxon>
        <taxon>Mortierellomycotina</taxon>
        <taxon>Mortierellomycetes</taxon>
        <taxon>Mortierellales</taxon>
        <taxon>Mortierellaceae</taxon>
        <taxon>Modicella</taxon>
    </lineage>
</organism>